<dbReference type="EMBL" id="FNDU01000004">
    <property type="protein sequence ID" value="SDI05413.1"/>
    <property type="molecule type" value="Genomic_DNA"/>
</dbReference>
<dbReference type="OrthoDB" id="9792678at2"/>
<evidence type="ECO:0008006" key="3">
    <source>
        <dbReference type="Google" id="ProtNLM"/>
    </source>
</evidence>
<sequence>MKFQIGKEEVEWEPKRLLIAGYTSKDQEQLQKHIKELEEELGVEPPPAIPMIYDLSPELLTTNDQISVVNNDSSGEAEVIAAEINGQWYIGIGSDHTDRKLESVSVQKSKQVCGKPITSELWPLASVESYWDEIEMKSWMVDKEGQHLYQSGKLNEFMKPEDLVNIIKERNYYSSDSVIFCGTLPLLSEGFIYGEEFIAELYDPIENRSITLHYDVHLLKIAENIKNPKEV</sequence>
<accession>A0A1G8HFJ3</accession>
<protein>
    <recommendedName>
        <fullName evidence="3">DUF2848 domain-containing protein</fullName>
    </recommendedName>
</protein>
<dbReference type="Proteomes" id="UP000199017">
    <property type="component" value="Unassembled WGS sequence"/>
</dbReference>
<evidence type="ECO:0000313" key="1">
    <source>
        <dbReference type="EMBL" id="SDI05413.1"/>
    </source>
</evidence>
<dbReference type="AlphaFoldDB" id="A0A1G8HFJ3"/>
<organism evidence="1 2">
    <name type="scientific">Alteribacillus bidgolensis</name>
    <dbReference type="NCBI Taxonomy" id="930129"/>
    <lineage>
        <taxon>Bacteria</taxon>
        <taxon>Bacillati</taxon>
        <taxon>Bacillota</taxon>
        <taxon>Bacilli</taxon>
        <taxon>Bacillales</taxon>
        <taxon>Bacillaceae</taxon>
        <taxon>Alteribacillus</taxon>
    </lineage>
</organism>
<keyword evidence="2" id="KW-1185">Reference proteome</keyword>
<name>A0A1G8HFJ3_9BACI</name>
<evidence type="ECO:0000313" key="2">
    <source>
        <dbReference type="Proteomes" id="UP000199017"/>
    </source>
</evidence>
<dbReference type="Pfam" id="PF11010">
    <property type="entry name" value="DUF2848"/>
    <property type="match status" value="1"/>
</dbReference>
<proteinExistence type="predicted"/>
<gene>
    <name evidence="1" type="ORF">SAMN05216352_104237</name>
</gene>
<dbReference type="STRING" id="930129.SAMN05216352_104237"/>
<dbReference type="InterPro" id="IPR021269">
    <property type="entry name" value="DUF2848"/>
</dbReference>
<dbReference type="RefSeq" id="WP_091583831.1">
    <property type="nucleotide sequence ID" value="NZ_FNDU01000004.1"/>
</dbReference>
<reference evidence="1 2" key="1">
    <citation type="submission" date="2016-10" db="EMBL/GenBank/DDBJ databases">
        <authorList>
            <person name="de Groot N.N."/>
        </authorList>
    </citation>
    <scope>NUCLEOTIDE SEQUENCE [LARGE SCALE GENOMIC DNA]</scope>
    <source>
        <strain evidence="2">P4B,CCM 7963,CECT 7998,DSM 25260,IBRC-M 10614,KCTC 13821</strain>
    </source>
</reference>